<dbReference type="Pfam" id="PF00781">
    <property type="entry name" value="DAGK_cat"/>
    <property type="match status" value="1"/>
</dbReference>
<evidence type="ECO:0000256" key="1">
    <source>
        <dbReference type="ARBA" id="ARBA00022679"/>
    </source>
</evidence>
<evidence type="ECO:0000259" key="5">
    <source>
        <dbReference type="PROSITE" id="PS50146"/>
    </source>
</evidence>
<dbReference type="InterPro" id="IPR017438">
    <property type="entry name" value="ATP-NAD_kinase_N"/>
</dbReference>
<evidence type="ECO:0000313" key="6">
    <source>
        <dbReference type="EMBL" id="PLW81370.1"/>
    </source>
</evidence>
<feature type="domain" description="DAGKc" evidence="5">
    <location>
        <begin position="1"/>
        <end position="123"/>
    </location>
</feature>
<proteinExistence type="predicted"/>
<dbReference type="AlphaFoldDB" id="A0A2N5XZ01"/>
<dbReference type="SUPFAM" id="SSF111331">
    <property type="entry name" value="NAD kinase/diacylglycerol kinase-like"/>
    <property type="match status" value="1"/>
</dbReference>
<dbReference type="PROSITE" id="PS50146">
    <property type="entry name" value="DAGK"/>
    <property type="match status" value="1"/>
</dbReference>
<keyword evidence="3" id="KW-0418">Kinase</keyword>
<dbReference type="InterPro" id="IPR016064">
    <property type="entry name" value="NAD/diacylglycerol_kinase_sf"/>
</dbReference>
<evidence type="ECO:0000256" key="3">
    <source>
        <dbReference type="ARBA" id="ARBA00022777"/>
    </source>
</evidence>
<dbReference type="PANTHER" id="PTHR12358:SF54">
    <property type="entry name" value="SPHINGOSINE KINASE RELATED PROTEIN"/>
    <property type="match status" value="1"/>
</dbReference>
<name>A0A2N5XZ01_9GAMM</name>
<sequence>MRAILIHNPDAASGTAAGETAVLALLRDAGYDTAIGSLGDQNWEKGLAADDIVVASGGDGTISKVAGRLAGQPAAIAILPRGTANNVARSLGLLGMSLAQLIESWATADRCRVDLGRISGIRGPEYFLEGVGVGLYADIMARLNATDNAGIAHLETPDKLLEMIAILRHGLQERAPVPIHGTLDERDISGDYLLIEALNFPFIGPNLKLAPQADPGDGQLDVVLVPETARSALDVYLARCLSGAADVPADLPVLRGRRLQLHGVGGCIHLDGITPAAGTCSGSGILRIEVSDRHVTLLVPSDGIPTTPRRQPTGA</sequence>
<dbReference type="PANTHER" id="PTHR12358">
    <property type="entry name" value="SPHINGOSINE KINASE"/>
    <property type="match status" value="1"/>
</dbReference>
<comment type="caution">
    <text evidence="6">The sequence shown here is derived from an EMBL/GenBank/DDBJ whole genome shotgun (WGS) entry which is preliminary data.</text>
</comment>
<dbReference type="Gene3D" id="3.40.50.10330">
    <property type="entry name" value="Probable inorganic polyphosphate/atp-NAD kinase, domain 1"/>
    <property type="match status" value="1"/>
</dbReference>
<organism evidence="6 7">
    <name type="scientific">Kineobactrum sediminis</name>
    <dbReference type="NCBI Taxonomy" id="1905677"/>
    <lineage>
        <taxon>Bacteria</taxon>
        <taxon>Pseudomonadati</taxon>
        <taxon>Pseudomonadota</taxon>
        <taxon>Gammaproteobacteria</taxon>
        <taxon>Cellvibrionales</taxon>
        <taxon>Halieaceae</taxon>
        <taxon>Kineobactrum</taxon>
    </lineage>
</organism>
<dbReference type="SMART" id="SM00046">
    <property type="entry name" value="DAGKc"/>
    <property type="match status" value="1"/>
</dbReference>
<dbReference type="GO" id="GO:0016301">
    <property type="term" value="F:kinase activity"/>
    <property type="evidence" value="ECO:0007669"/>
    <property type="project" value="UniProtKB-KW"/>
</dbReference>
<dbReference type="RefSeq" id="WP_101522571.1">
    <property type="nucleotide sequence ID" value="NZ_PKLZ01000014.1"/>
</dbReference>
<dbReference type="EMBL" id="PKLZ01000014">
    <property type="protein sequence ID" value="PLW81370.1"/>
    <property type="molecule type" value="Genomic_DNA"/>
</dbReference>
<dbReference type="InterPro" id="IPR045540">
    <property type="entry name" value="YegS/DAGK_C"/>
</dbReference>
<dbReference type="GO" id="GO:0005524">
    <property type="term" value="F:ATP binding"/>
    <property type="evidence" value="ECO:0007669"/>
    <property type="project" value="UniProtKB-KW"/>
</dbReference>
<keyword evidence="1" id="KW-0808">Transferase</keyword>
<keyword evidence="4" id="KW-0067">ATP-binding</keyword>
<dbReference type="Pfam" id="PF19279">
    <property type="entry name" value="YegS_C"/>
    <property type="match status" value="1"/>
</dbReference>
<gene>
    <name evidence="6" type="ORF">CWI75_16185</name>
</gene>
<evidence type="ECO:0000313" key="7">
    <source>
        <dbReference type="Proteomes" id="UP000234845"/>
    </source>
</evidence>
<dbReference type="Gene3D" id="2.60.200.40">
    <property type="match status" value="1"/>
</dbReference>
<reference evidence="7" key="1">
    <citation type="submission" date="2017-11" db="EMBL/GenBank/DDBJ databases">
        <title>The draft genome sequence of Chromatocurvus sp. F02.</title>
        <authorList>
            <person name="Du Z.-J."/>
            <person name="Chang Y.-Q."/>
        </authorList>
    </citation>
    <scope>NUCLEOTIDE SEQUENCE [LARGE SCALE GENOMIC DNA]</scope>
    <source>
        <strain evidence="7">F02</strain>
    </source>
</reference>
<dbReference type="Proteomes" id="UP000234845">
    <property type="component" value="Unassembled WGS sequence"/>
</dbReference>
<dbReference type="OrthoDB" id="142078at2"/>
<evidence type="ECO:0000256" key="2">
    <source>
        <dbReference type="ARBA" id="ARBA00022741"/>
    </source>
</evidence>
<accession>A0A2N5XZ01</accession>
<keyword evidence="2" id="KW-0547">Nucleotide-binding</keyword>
<dbReference type="InterPro" id="IPR001206">
    <property type="entry name" value="Diacylglycerol_kinase_cat_dom"/>
</dbReference>
<protein>
    <recommendedName>
        <fullName evidence="5">DAGKc domain-containing protein</fullName>
    </recommendedName>
</protein>
<keyword evidence="7" id="KW-1185">Reference proteome</keyword>
<evidence type="ECO:0000256" key="4">
    <source>
        <dbReference type="ARBA" id="ARBA00022840"/>
    </source>
</evidence>
<dbReference type="InterPro" id="IPR050187">
    <property type="entry name" value="Lipid_Phosphate_FormReg"/>
</dbReference>